<organism evidence="1 2">
    <name type="scientific">Caerostris extrusa</name>
    <name type="common">Bark spider</name>
    <name type="synonym">Caerostris bankana</name>
    <dbReference type="NCBI Taxonomy" id="172846"/>
    <lineage>
        <taxon>Eukaryota</taxon>
        <taxon>Metazoa</taxon>
        <taxon>Ecdysozoa</taxon>
        <taxon>Arthropoda</taxon>
        <taxon>Chelicerata</taxon>
        <taxon>Arachnida</taxon>
        <taxon>Araneae</taxon>
        <taxon>Araneomorphae</taxon>
        <taxon>Entelegynae</taxon>
        <taxon>Araneoidea</taxon>
        <taxon>Araneidae</taxon>
        <taxon>Caerostris</taxon>
    </lineage>
</organism>
<evidence type="ECO:0000313" key="1">
    <source>
        <dbReference type="EMBL" id="GIY77657.1"/>
    </source>
</evidence>
<comment type="caution">
    <text evidence="1">The sequence shown here is derived from an EMBL/GenBank/DDBJ whole genome shotgun (WGS) entry which is preliminary data.</text>
</comment>
<sequence>MKIRELCKDGYTLKTGQPRCGPRGHLAPRCLTECGWWVGARSDPCLPACSLTGGCLSLQDATIAQKEKCCCHLVREVTSIFVCESRSKTVVSFCTFSSNK</sequence>
<proteinExistence type="predicted"/>
<reference evidence="1 2" key="1">
    <citation type="submission" date="2021-06" db="EMBL/GenBank/DDBJ databases">
        <title>Caerostris extrusa draft genome.</title>
        <authorList>
            <person name="Kono N."/>
            <person name="Arakawa K."/>
        </authorList>
    </citation>
    <scope>NUCLEOTIDE SEQUENCE [LARGE SCALE GENOMIC DNA]</scope>
</reference>
<dbReference type="Proteomes" id="UP001054945">
    <property type="component" value="Unassembled WGS sequence"/>
</dbReference>
<dbReference type="EMBL" id="BPLR01015658">
    <property type="protein sequence ID" value="GIY77657.1"/>
    <property type="molecule type" value="Genomic_DNA"/>
</dbReference>
<accession>A0AAV4W4Q6</accession>
<dbReference type="AlphaFoldDB" id="A0AAV4W4Q6"/>
<keyword evidence="2" id="KW-1185">Reference proteome</keyword>
<name>A0AAV4W4Q6_CAEEX</name>
<gene>
    <name evidence="1" type="ORF">CEXT_311501</name>
</gene>
<protein>
    <submittedName>
        <fullName evidence="1">Uncharacterized protein</fullName>
    </submittedName>
</protein>
<evidence type="ECO:0000313" key="2">
    <source>
        <dbReference type="Proteomes" id="UP001054945"/>
    </source>
</evidence>